<dbReference type="InterPro" id="IPR011766">
    <property type="entry name" value="TPP_enzyme_TPP-bd"/>
</dbReference>
<organism evidence="7 8">
    <name type="scientific">Desulfatibacillum alkenivorans DSM 16219</name>
    <dbReference type="NCBI Taxonomy" id="1121393"/>
    <lineage>
        <taxon>Bacteria</taxon>
        <taxon>Pseudomonadati</taxon>
        <taxon>Thermodesulfobacteriota</taxon>
        <taxon>Desulfobacteria</taxon>
        <taxon>Desulfobacterales</taxon>
        <taxon>Desulfatibacillaceae</taxon>
        <taxon>Desulfatibacillum</taxon>
    </lineage>
</organism>
<name>A0A1M6JXS5_9BACT</name>
<dbReference type="SUPFAM" id="SSF52518">
    <property type="entry name" value="Thiamin diphosphate-binding fold (THDP-binding)"/>
    <property type="match status" value="2"/>
</dbReference>
<proteinExistence type="inferred from homology"/>
<accession>A0A1M6JXS5</accession>
<dbReference type="Gene3D" id="3.40.50.1220">
    <property type="entry name" value="TPP-binding domain"/>
    <property type="match status" value="1"/>
</dbReference>
<feature type="domain" description="Thiamine pyrophosphate enzyme N-terminal TPP-binding" evidence="6">
    <location>
        <begin position="7"/>
        <end position="123"/>
    </location>
</feature>
<dbReference type="CDD" id="cd07039">
    <property type="entry name" value="TPP_PYR_POX"/>
    <property type="match status" value="1"/>
</dbReference>
<dbReference type="EMBL" id="FQZU01000008">
    <property type="protein sequence ID" value="SHJ51428.1"/>
    <property type="molecule type" value="Genomic_DNA"/>
</dbReference>
<keyword evidence="8" id="KW-1185">Reference proteome</keyword>
<dbReference type="SUPFAM" id="SSF52467">
    <property type="entry name" value="DHS-like NAD/FAD-binding domain"/>
    <property type="match status" value="1"/>
</dbReference>
<dbReference type="OrthoDB" id="2254214at2"/>
<dbReference type="InterPro" id="IPR012000">
    <property type="entry name" value="Thiamin_PyroP_enz_cen_dom"/>
</dbReference>
<dbReference type="AlphaFoldDB" id="A0A1M6JXS5"/>
<dbReference type="GO" id="GO:0030976">
    <property type="term" value="F:thiamine pyrophosphate binding"/>
    <property type="evidence" value="ECO:0007669"/>
    <property type="project" value="InterPro"/>
</dbReference>
<dbReference type="InterPro" id="IPR047210">
    <property type="entry name" value="TPP_PYR_POXB-like"/>
</dbReference>
<dbReference type="Gene3D" id="3.40.50.970">
    <property type="match status" value="2"/>
</dbReference>
<evidence type="ECO:0000259" key="4">
    <source>
        <dbReference type="Pfam" id="PF00205"/>
    </source>
</evidence>
<evidence type="ECO:0000256" key="1">
    <source>
        <dbReference type="ARBA" id="ARBA00007812"/>
    </source>
</evidence>
<sequence>MESQSRNVSELMVDTLINWGVHHIFGMVGHSNLGLAEAIRQRCLTGDLQFIGIRHEGAAAFAASGFAKLSGRPAACLSIAGPGATNLLTGLWDAHMDRVPVIALTGQVNSNMLGRNSFQEVDLHKAFDGATCFSQTVYKSSNHAELMNLAMKSALENRDVAHLVFPNDVQELEVDENAAPGSPEGRLVLQKVSPAKKDVDQAAKLFMRAERPVIIMGHGCLQSVETVVSFAKAWNIPLMTTFKAKGFIPDSHPLACGVLGLSGTPIAMRTMRNADLLLVLGAAFAPHTRIAEDIPAIQVDLDPEALGKFRPVTLPVWGDIQITMEELGKALSADVPKDNPRRELADQWEKWRETKANRASKDQGKGISSAAVFEAMSRRTPANAVIALDVGDNAYSFGRYFEAKHQSVLLSGMLGSIGSGYPAAMGACCAAPDRPVVAVTGDGGFGQYLGELTTAVKHRMPIKHVLLNNSRLAKIAKEQKADKKTVWSTSLRNPDFAKYAEICGARGIRVESAYNLDGALEQAFAYNGPALVEVLTDPDLV</sequence>
<dbReference type="Pfam" id="PF02775">
    <property type="entry name" value="TPP_enzyme_C"/>
    <property type="match status" value="1"/>
</dbReference>
<dbReference type="InterPro" id="IPR029061">
    <property type="entry name" value="THDP-binding"/>
</dbReference>
<dbReference type="RefSeq" id="WP_073475072.1">
    <property type="nucleotide sequence ID" value="NZ_FQZU01000008.1"/>
</dbReference>
<dbReference type="InterPro" id="IPR012001">
    <property type="entry name" value="Thiamin_PyroP_enz_TPP-bd_dom"/>
</dbReference>
<dbReference type="STRING" id="1121393.SAMN02745216_01801"/>
<dbReference type="GO" id="GO:0000287">
    <property type="term" value="F:magnesium ion binding"/>
    <property type="evidence" value="ECO:0007669"/>
    <property type="project" value="InterPro"/>
</dbReference>
<evidence type="ECO:0000259" key="5">
    <source>
        <dbReference type="Pfam" id="PF02775"/>
    </source>
</evidence>
<evidence type="ECO:0000313" key="7">
    <source>
        <dbReference type="EMBL" id="SHJ51428.1"/>
    </source>
</evidence>
<dbReference type="GO" id="GO:0019752">
    <property type="term" value="P:carboxylic acid metabolic process"/>
    <property type="evidence" value="ECO:0007669"/>
    <property type="project" value="UniProtKB-ARBA"/>
</dbReference>
<evidence type="ECO:0000256" key="3">
    <source>
        <dbReference type="RuleBase" id="RU362132"/>
    </source>
</evidence>
<evidence type="ECO:0000256" key="2">
    <source>
        <dbReference type="ARBA" id="ARBA00023052"/>
    </source>
</evidence>
<gene>
    <name evidence="7" type="ORF">SAMN02745216_01801</name>
</gene>
<dbReference type="Pfam" id="PF02776">
    <property type="entry name" value="TPP_enzyme_N"/>
    <property type="match status" value="1"/>
</dbReference>
<keyword evidence="2 3" id="KW-0786">Thiamine pyrophosphate</keyword>
<dbReference type="Proteomes" id="UP000183994">
    <property type="component" value="Unassembled WGS sequence"/>
</dbReference>
<dbReference type="PROSITE" id="PS00187">
    <property type="entry name" value="TPP_ENZYMES"/>
    <property type="match status" value="1"/>
</dbReference>
<dbReference type="PANTHER" id="PTHR42981:SF2">
    <property type="entry name" value="PYRUVATE DEHYDROGENASE [UBIQUINONE]"/>
    <property type="match status" value="1"/>
</dbReference>
<evidence type="ECO:0000259" key="6">
    <source>
        <dbReference type="Pfam" id="PF02776"/>
    </source>
</evidence>
<dbReference type="InterPro" id="IPR000399">
    <property type="entry name" value="TPP-bd_CS"/>
</dbReference>
<dbReference type="InterPro" id="IPR029035">
    <property type="entry name" value="DHS-like_NAD/FAD-binding_dom"/>
</dbReference>
<dbReference type="InterPro" id="IPR047211">
    <property type="entry name" value="POXB-like"/>
</dbReference>
<protein>
    <submittedName>
        <fullName evidence="7">Acetolactate synthase large subunit</fullName>
    </submittedName>
</protein>
<dbReference type="GO" id="GO:0003824">
    <property type="term" value="F:catalytic activity"/>
    <property type="evidence" value="ECO:0007669"/>
    <property type="project" value="InterPro"/>
</dbReference>
<comment type="similarity">
    <text evidence="1 3">Belongs to the TPP enzyme family.</text>
</comment>
<dbReference type="Pfam" id="PF00205">
    <property type="entry name" value="TPP_enzyme_M"/>
    <property type="match status" value="1"/>
</dbReference>
<dbReference type="PANTHER" id="PTHR42981">
    <property type="entry name" value="PYRUVATE DEHYDROGENASE [UBIQUINONE]"/>
    <property type="match status" value="1"/>
</dbReference>
<reference evidence="8" key="1">
    <citation type="submission" date="2016-11" db="EMBL/GenBank/DDBJ databases">
        <authorList>
            <person name="Varghese N."/>
            <person name="Submissions S."/>
        </authorList>
    </citation>
    <scope>NUCLEOTIDE SEQUENCE [LARGE SCALE GENOMIC DNA]</scope>
    <source>
        <strain evidence="8">DSM 16219</strain>
    </source>
</reference>
<feature type="domain" description="Thiamine pyrophosphate enzyme central" evidence="4">
    <location>
        <begin position="199"/>
        <end position="327"/>
    </location>
</feature>
<feature type="domain" description="Thiamine pyrophosphate enzyme TPP-binding" evidence="5">
    <location>
        <begin position="389"/>
        <end position="534"/>
    </location>
</feature>
<evidence type="ECO:0000313" key="8">
    <source>
        <dbReference type="Proteomes" id="UP000183994"/>
    </source>
</evidence>